<evidence type="ECO:0000259" key="7">
    <source>
        <dbReference type="PROSITE" id="PS51918"/>
    </source>
</evidence>
<dbReference type="SFLD" id="SFLDG01094">
    <property type="entry name" value="Uncharacterised_Radical_SAM_Su"/>
    <property type="match status" value="1"/>
</dbReference>
<evidence type="ECO:0000256" key="2">
    <source>
        <dbReference type="ARBA" id="ARBA00022485"/>
    </source>
</evidence>
<keyword evidence="6" id="KW-0411">Iron-sulfur</keyword>
<comment type="caution">
    <text evidence="8">The sequence shown here is derived from an EMBL/GenBank/DDBJ whole genome shotgun (WGS) entry which is preliminary data.</text>
</comment>
<dbReference type="AlphaFoldDB" id="A0A1J4T6T7"/>
<keyword evidence="3" id="KW-0949">S-adenosyl-L-methionine</keyword>
<dbReference type="Proteomes" id="UP000183192">
    <property type="component" value="Unassembled WGS sequence"/>
</dbReference>
<proteinExistence type="predicted"/>
<dbReference type="SFLD" id="SFLDS00029">
    <property type="entry name" value="Radical_SAM"/>
    <property type="match status" value="1"/>
</dbReference>
<dbReference type="InterPro" id="IPR058240">
    <property type="entry name" value="rSAM_sf"/>
</dbReference>
<evidence type="ECO:0000256" key="6">
    <source>
        <dbReference type="ARBA" id="ARBA00023014"/>
    </source>
</evidence>
<sequence length="312" mass="34968">MVIGGLQKFSLLDYPGHISAIVFTQGCNFRCHFCYNPMLVCPVSRVGGKLKYSRAEKDEKRKDHFSLYKEDDLFDFLASRTGKLEGVVITGGEPTIHPDLLKFITKIKKLGYKVKLDTNGTNPAMLKKLLAPLTRRSKGGNKADKKNNPPIPFLSGGRLVDYIAMDIKAPLEKYGEVAGLPLSKLSWRAVERSEAISVKSHSPEIASSSRGGTPRNDSFVNLEKIKKSIKIIMGANIPYEFRTTVVPGLIKPEDINKMGEMINGAEIWYLQQFKSNIKLVDESFMGQKSYNIKEMKKMAKIAGQYVKKCEIR</sequence>
<accession>A0A1J4T6T7</accession>
<dbReference type="Gene3D" id="3.20.20.70">
    <property type="entry name" value="Aldolase class I"/>
    <property type="match status" value="1"/>
</dbReference>
<feature type="domain" description="Radical SAM core" evidence="7">
    <location>
        <begin position="13"/>
        <end position="305"/>
    </location>
</feature>
<dbReference type="CDD" id="cd01335">
    <property type="entry name" value="Radical_SAM"/>
    <property type="match status" value="1"/>
</dbReference>
<dbReference type="InterPro" id="IPR007197">
    <property type="entry name" value="rSAM"/>
</dbReference>
<dbReference type="EMBL" id="MNUU01000075">
    <property type="protein sequence ID" value="OIO06549.1"/>
    <property type="molecule type" value="Genomic_DNA"/>
</dbReference>
<evidence type="ECO:0000256" key="4">
    <source>
        <dbReference type="ARBA" id="ARBA00022723"/>
    </source>
</evidence>
<evidence type="ECO:0000256" key="5">
    <source>
        <dbReference type="ARBA" id="ARBA00023004"/>
    </source>
</evidence>
<evidence type="ECO:0000256" key="3">
    <source>
        <dbReference type="ARBA" id="ARBA00022691"/>
    </source>
</evidence>
<dbReference type="PROSITE" id="PS51918">
    <property type="entry name" value="RADICAL_SAM"/>
    <property type="match status" value="1"/>
</dbReference>
<dbReference type="PANTHER" id="PTHR30352">
    <property type="entry name" value="PYRUVATE FORMATE-LYASE-ACTIVATING ENZYME"/>
    <property type="match status" value="1"/>
</dbReference>
<dbReference type="PANTHER" id="PTHR30352:SF13">
    <property type="entry name" value="GLYCYL-RADICAL ENZYME ACTIVATING ENZYME YJJW-RELATED"/>
    <property type="match status" value="1"/>
</dbReference>
<dbReference type="GO" id="GO:0046872">
    <property type="term" value="F:metal ion binding"/>
    <property type="evidence" value="ECO:0007669"/>
    <property type="project" value="UniProtKB-KW"/>
</dbReference>
<keyword evidence="4" id="KW-0479">Metal-binding</keyword>
<evidence type="ECO:0000313" key="8">
    <source>
        <dbReference type="EMBL" id="OIO06549.1"/>
    </source>
</evidence>
<keyword evidence="2" id="KW-0004">4Fe-4S</keyword>
<organism evidence="8 9">
    <name type="scientific">Candidatus Falkowbacteria bacterium CG1_02_37_44</name>
    <dbReference type="NCBI Taxonomy" id="1805146"/>
    <lineage>
        <taxon>Bacteria</taxon>
        <taxon>Candidatus Falkowiibacteriota</taxon>
    </lineage>
</organism>
<evidence type="ECO:0000313" key="9">
    <source>
        <dbReference type="Proteomes" id="UP000183192"/>
    </source>
</evidence>
<dbReference type="InterPro" id="IPR012840">
    <property type="entry name" value="NrdG2"/>
</dbReference>
<dbReference type="InterPro" id="IPR013785">
    <property type="entry name" value="Aldolase_TIM"/>
</dbReference>
<comment type="cofactor">
    <cofactor evidence="1">
        <name>[4Fe-4S] cluster</name>
        <dbReference type="ChEBI" id="CHEBI:49883"/>
    </cofactor>
</comment>
<dbReference type="GO" id="GO:0051539">
    <property type="term" value="F:4 iron, 4 sulfur cluster binding"/>
    <property type="evidence" value="ECO:0007669"/>
    <property type="project" value="UniProtKB-KW"/>
</dbReference>
<evidence type="ECO:0000256" key="1">
    <source>
        <dbReference type="ARBA" id="ARBA00001966"/>
    </source>
</evidence>
<dbReference type="Pfam" id="PF04055">
    <property type="entry name" value="Radical_SAM"/>
    <property type="match status" value="1"/>
</dbReference>
<name>A0A1J4T6T7_9BACT</name>
<dbReference type="InterPro" id="IPR034457">
    <property type="entry name" value="Organic_radical-activating"/>
</dbReference>
<dbReference type="SUPFAM" id="SSF102114">
    <property type="entry name" value="Radical SAM enzymes"/>
    <property type="match status" value="1"/>
</dbReference>
<protein>
    <recommendedName>
        <fullName evidence="7">Radical SAM core domain-containing protein</fullName>
    </recommendedName>
</protein>
<dbReference type="STRING" id="1805146.AUJ27_03955"/>
<dbReference type="GO" id="GO:0003824">
    <property type="term" value="F:catalytic activity"/>
    <property type="evidence" value="ECO:0007669"/>
    <property type="project" value="InterPro"/>
</dbReference>
<reference evidence="8 9" key="1">
    <citation type="journal article" date="2016" name="Environ. Microbiol.">
        <title>Genomic resolution of a cold subsurface aquifer community provides metabolic insights for novel microbes adapted to high CO concentrations.</title>
        <authorList>
            <person name="Probst A.J."/>
            <person name="Castelle C.J."/>
            <person name="Singh A."/>
            <person name="Brown C.T."/>
            <person name="Anantharaman K."/>
            <person name="Sharon I."/>
            <person name="Hug L.A."/>
            <person name="Burstein D."/>
            <person name="Emerson J.B."/>
            <person name="Thomas B.C."/>
            <person name="Banfield J.F."/>
        </authorList>
    </citation>
    <scope>NUCLEOTIDE SEQUENCE [LARGE SCALE GENOMIC DNA]</scope>
    <source>
        <strain evidence="8">CG1_02_37_44</strain>
    </source>
</reference>
<keyword evidence="5" id="KW-0408">Iron</keyword>
<gene>
    <name evidence="8" type="ORF">AUJ27_03955</name>
</gene>